<feature type="region of interest" description="Disordered" evidence="2">
    <location>
        <begin position="76"/>
        <end position="103"/>
    </location>
</feature>
<evidence type="ECO:0000256" key="2">
    <source>
        <dbReference type="SAM" id="MobiDB-lite"/>
    </source>
</evidence>
<feature type="region of interest" description="Disordered" evidence="2">
    <location>
        <begin position="989"/>
        <end position="1048"/>
    </location>
</feature>
<dbReference type="PANTHER" id="PTHR10775">
    <property type="entry name" value="OS08G0208400 PROTEIN"/>
    <property type="match status" value="1"/>
</dbReference>
<feature type="compositionally biased region" description="Acidic residues" evidence="2">
    <location>
        <begin position="90"/>
        <end position="101"/>
    </location>
</feature>
<sequence length="1565" mass="179214">MLLVAHPPPPVLLLAPFARHQPRELRLPPSVEAPATTRIWTYHGEKAKKRARKEVRQIQPRGEYDTGFDRCLENLANGNVPESPHVEVETPQDAETSEDPEENTKEYYEALFASQKPLHENTEVTQLDAIARLMALKCHRNLCRDGFDELLVIVGSLLPKGHLLPQNFYYSTKLLSDLKMSSQQIHACPKGCMLFREEHADTNYCIKCNSSRYFEVDRNGDGQKRQTTIAKNILRYLPVLPRIQRLFMTEDTAQQMRWAVEGNRYTDKMIHPSDGTAWKNFVKKFPLKAGDPRSVAVAISTDGFNPYGMSAAVYSCWPVFVIPMNLPPGVCMRSENMFVSMIIPGPKYPGKNMNVYLEPLVDDLVRGWEGRGIRTYDASKKEYFDMYVWYHTSLHDLPARALFCGWCTHGKWPCPQCRQAVTFFWLNKGGKYSCFDEARQFLERRHAYRSDVKSFKKGRVVRGPKPIPKTGTEIKAELDALQPSPDGNGFLGYGETHQWTHKPCLWKLPYFEFLELPHNIDVMHTEKNISEAIWSTIVDTEKTKDNIKARIDQEMWCDRPELNMQPPHGAKKTWTKPHAPFCLTKAQKREVFQWMKDSLFFPDGFAANWMRVLNVEVANFTTKHYDPNIPTKHNPVLRYNAANNEEVPKLSIFVGLGGKSSGSKPYRTDLQERTLIHSYVLNTMVEVKPYIEQFKAIHWKNTHREPTPEESKQIFDKGGGFGFSSWFCNLARTDKEMKSELRKIARGFDHSLEAFNSYDVNGYRFQTHKYTTSRPNAKTINSGVVCQGDDGLHYYGRVEDIYELNYGFQKGLNPVVFKCHWFDPRRVRRDPEIGLVEVERNSVYKGEDVYILATQAFQVFYLPYACRNPTKRLHGWDVVMTVPSRNRPPPPNKDDYRRVDPSAKSVEFYQEEGLPGHFTIALPTIDDMVVDDEQEDAGMDGDNAEDEAEDVCAPEDLSLLEAFRAGIDLDADGPPPGFIDDYWFAEPDDDEETRADDDDEEEDQEHHGGGEDQEEEGGGEDQEEEGDEEDLSEDEGLGNLVFDPDPSLEWCEPEDYQYVPAVERLRPRDRKPYRRGITQLPALKDWRYRHVVLEPYGRSSFKYEDPSQRPPRGYSNILGGLLRWYFPGIVNLPTGGCDVAWRWAHYSLAEDPLGRGTAADLVVAKFWKYFKRAEGKENACDDVLHQLARKRVTGMHYEARVQCVRDWHADRFVHMTKEDARDTLMQPWQYMQNPPQYVGNDERCFLAMVMWWTCPQYLKKHEEGKKKRAEMRGGSHIQGSIPISLHLQNEEVRTGAKPNVFAVLKKMKQRKTPDPETGSVWVNPQSETQCTSYVSKFKQKYGEEANPEAEDFDPEVAVLAGEGLKHGRLWFGDGCVDPAKVPSLRQIRRGRKSGQPEVEPRPRASDLAVERLREEMAAKEQAAQEQRAQMEQQILEYQQQQTQMMQQMQQQQQMMQQQQAQMSWLMSQTVLTSPPGSLPAPPPYSMPWMPPPPTQTPGTPVTVNNMNIIRSMNRGESSYTCAQPATCTCSSVQYANANVHSINLIDYMSQGNDDEAGGSNGGGQG</sequence>
<reference evidence="4" key="1">
    <citation type="submission" date="2023-07" db="EMBL/GenBank/DDBJ databases">
        <title>A chromosome-level genome assembly of Lolium multiflorum.</title>
        <authorList>
            <person name="Chen Y."/>
            <person name="Copetti D."/>
            <person name="Kolliker R."/>
            <person name="Studer B."/>
        </authorList>
    </citation>
    <scope>NUCLEOTIDE SEQUENCE</scope>
    <source>
        <strain evidence="4">02402/16</strain>
        <tissue evidence="4">Leaf</tissue>
    </source>
</reference>
<protein>
    <recommendedName>
        <fullName evidence="3">DUF4216 domain-containing protein</fullName>
    </recommendedName>
</protein>
<dbReference type="InterPro" id="IPR025312">
    <property type="entry name" value="DUF4216"/>
</dbReference>
<evidence type="ECO:0000313" key="4">
    <source>
        <dbReference type="EMBL" id="KAK1619822.1"/>
    </source>
</evidence>
<comment type="caution">
    <text evidence="4">The sequence shown here is derived from an EMBL/GenBank/DDBJ whole genome shotgun (WGS) entry which is preliminary data.</text>
</comment>
<proteinExistence type="predicted"/>
<feature type="compositionally biased region" description="Acidic residues" evidence="2">
    <location>
        <begin position="1011"/>
        <end position="1036"/>
    </location>
</feature>
<keyword evidence="5" id="KW-1185">Reference proteome</keyword>
<keyword evidence="1" id="KW-0175">Coiled coil</keyword>
<accession>A0AAD8RF10</accession>
<dbReference type="Pfam" id="PF13952">
    <property type="entry name" value="DUF4216"/>
    <property type="match status" value="1"/>
</dbReference>
<evidence type="ECO:0000256" key="1">
    <source>
        <dbReference type="SAM" id="Coils"/>
    </source>
</evidence>
<dbReference type="Proteomes" id="UP001231189">
    <property type="component" value="Unassembled WGS sequence"/>
</dbReference>
<evidence type="ECO:0000259" key="3">
    <source>
        <dbReference type="Pfam" id="PF13952"/>
    </source>
</evidence>
<dbReference type="Pfam" id="PF02992">
    <property type="entry name" value="Transposase_21"/>
    <property type="match status" value="1"/>
</dbReference>
<organism evidence="4 5">
    <name type="scientific">Lolium multiflorum</name>
    <name type="common">Italian ryegrass</name>
    <name type="synonym">Lolium perenne subsp. multiflorum</name>
    <dbReference type="NCBI Taxonomy" id="4521"/>
    <lineage>
        <taxon>Eukaryota</taxon>
        <taxon>Viridiplantae</taxon>
        <taxon>Streptophyta</taxon>
        <taxon>Embryophyta</taxon>
        <taxon>Tracheophyta</taxon>
        <taxon>Spermatophyta</taxon>
        <taxon>Magnoliopsida</taxon>
        <taxon>Liliopsida</taxon>
        <taxon>Poales</taxon>
        <taxon>Poaceae</taxon>
        <taxon>BOP clade</taxon>
        <taxon>Pooideae</taxon>
        <taxon>Poodae</taxon>
        <taxon>Poeae</taxon>
        <taxon>Poeae Chloroplast Group 2 (Poeae type)</taxon>
        <taxon>Loliodinae</taxon>
        <taxon>Loliinae</taxon>
        <taxon>Lolium</taxon>
    </lineage>
</organism>
<dbReference type="InterPro" id="IPR004242">
    <property type="entry name" value="Transposase_21"/>
</dbReference>
<feature type="compositionally biased region" description="Acidic residues" evidence="2">
    <location>
        <begin position="989"/>
        <end position="1003"/>
    </location>
</feature>
<feature type="coiled-coil region" evidence="1">
    <location>
        <begin position="1409"/>
        <end position="1461"/>
    </location>
</feature>
<dbReference type="PANTHER" id="PTHR10775:SF166">
    <property type="entry name" value="OS04G0146034 PROTEIN"/>
    <property type="match status" value="1"/>
</dbReference>
<feature type="domain" description="DUF4216" evidence="3">
    <location>
        <begin position="803"/>
        <end position="879"/>
    </location>
</feature>
<name>A0AAD8RF10_LOLMU</name>
<evidence type="ECO:0000313" key="5">
    <source>
        <dbReference type="Proteomes" id="UP001231189"/>
    </source>
</evidence>
<gene>
    <name evidence="4" type="ORF">QYE76_025339</name>
</gene>
<dbReference type="EMBL" id="JAUUTY010000006">
    <property type="protein sequence ID" value="KAK1619822.1"/>
    <property type="molecule type" value="Genomic_DNA"/>
</dbReference>
<feature type="region of interest" description="Disordered" evidence="2">
    <location>
        <begin position="1386"/>
        <end position="1406"/>
    </location>
</feature>